<proteinExistence type="predicted"/>
<dbReference type="AlphaFoldDB" id="A0A4V1J573"/>
<evidence type="ECO:0000313" key="4">
    <source>
        <dbReference type="Proteomes" id="UP000268162"/>
    </source>
</evidence>
<feature type="chain" id="PRO_5020762054" evidence="2">
    <location>
        <begin position="21"/>
        <end position="259"/>
    </location>
</feature>
<dbReference type="EMBL" id="ML002410">
    <property type="protein sequence ID" value="RKP38059.1"/>
    <property type="molecule type" value="Genomic_DNA"/>
</dbReference>
<sequence length="259" mass="28133">MRVSTLSYLVFLGLVSLSQAQAILSPSTQPQLVRRSHLNRLSSASSLLRHQMRSTSPRISTSLLPVVPGSISPSTSSTGPRVPVVPADSESEEKVISTSSSSSYSPGQYMSDTHPLEQPSLGALVAQFIEDEYNRQQERQLETESENPLLRSSSSSSPVHPGVQPALAANKSNNAQPQQEEDQRRRHSPWVTEKLVEYHPSPVHPKVQPSLASLAIQDGRSTGPSGKPNQMKYHPSPVHPAVQPVVASVARTLSFNKLI</sequence>
<feature type="region of interest" description="Disordered" evidence="1">
    <location>
        <begin position="70"/>
        <end position="116"/>
    </location>
</feature>
<gene>
    <name evidence="3" type="ORF">BJ085DRAFT_40489</name>
</gene>
<reference evidence="4" key="1">
    <citation type="journal article" date="2018" name="Nat. Microbiol.">
        <title>Leveraging single-cell genomics to expand the fungal tree of life.</title>
        <authorList>
            <person name="Ahrendt S.R."/>
            <person name="Quandt C.A."/>
            <person name="Ciobanu D."/>
            <person name="Clum A."/>
            <person name="Salamov A."/>
            <person name="Andreopoulos B."/>
            <person name="Cheng J.F."/>
            <person name="Woyke T."/>
            <person name="Pelin A."/>
            <person name="Henrissat B."/>
            <person name="Reynolds N.K."/>
            <person name="Benny G.L."/>
            <person name="Smith M.E."/>
            <person name="James T.Y."/>
            <person name="Grigoriev I.V."/>
        </authorList>
    </citation>
    <scope>NUCLEOTIDE SEQUENCE [LARGE SCALE GENOMIC DNA]</scope>
    <source>
        <strain evidence="4">RSA 468</strain>
    </source>
</reference>
<feature type="compositionally biased region" description="Low complexity" evidence="1">
    <location>
        <begin position="96"/>
        <end position="105"/>
    </location>
</feature>
<evidence type="ECO:0000256" key="2">
    <source>
        <dbReference type="SAM" id="SignalP"/>
    </source>
</evidence>
<evidence type="ECO:0000313" key="3">
    <source>
        <dbReference type="EMBL" id="RKP38059.1"/>
    </source>
</evidence>
<feature type="signal peptide" evidence="2">
    <location>
        <begin position="1"/>
        <end position="20"/>
    </location>
</feature>
<keyword evidence="2" id="KW-0732">Signal</keyword>
<feature type="compositionally biased region" description="Low complexity" evidence="1">
    <location>
        <begin position="70"/>
        <end position="80"/>
    </location>
</feature>
<name>A0A4V1J573_9FUNG</name>
<feature type="region of interest" description="Disordered" evidence="1">
    <location>
        <begin position="135"/>
        <end position="188"/>
    </location>
</feature>
<organism evidence="3 4">
    <name type="scientific">Dimargaris cristalligena</name>
    <dbReference type="NCBI Taxonomy" id="215637"/>
    <lineage>
        <taxon>Eukaryota</taxon>
        <taxon>Fungi</taxon>
        <taxon>Fungi incertae sedis</taxon>
        <taxon>Zoopagomycota</taxon>
        <taxon>Kickxellomycotina</taxon>
        <taxon>Dimargaritomycetes</taxon>
        <taxon>Dimargaritales</taxon>
        <taxon>Dimargaritaceae</taxon>
        <taxon>Dimargaris</taxon>
    </lineage>
</organism>
<dbReference type="Proteomes" id="UP000268162">
    <property type="component" value="Unassembled WGS sequence"/>
</dbReference>
<keyword evidence="4" id="KW-1185">Reference proteome</keyword>
<evidence type="ECO:0000256" key="1">
    <source>
        <dbReference type="SAM" id="MobiDB-lite"/>
    </source>
</evidence>
<accession>A0A4V1J573</accession>
<protein>
    <submittedName>
        <fullName evidence="3">Uncharacterized protein</fullName>
    </submittedName>
</protein>